<evidence type="ECO:0000256" key="1">
    <source>
        <dbReference type="SAM" id="MobiDB-lite"/>
    </source>
</evidence>
<keyword evidence="3" id="KW-1185">Reference proteome</keyword>
<reference evidence="2 3" key="1">
    <citation type="submission" date="2024-10" db="EMBL/GenBank/DDBJ databases">
        <title>Whole genome of Pseudomonas sp Strain RB5.</title>
        <authorList>
            <person name="Selami N."/>
        </authorList>
    </citation>
    <scope>NUCLEOTIDE SEQUENCE [LARGE SCALE GENOMIC DNA]</scope>
    <source>
        <strain evidence="2 3">RB5</strain>
    </source>
</reference>
<accession>A0ABW7D6F8</accession>
<sequence>MKAPSDEQLVAWLDNELGAEQRSLLEKAIADDALLNLRVQWLSRANLPYQNAYDELAQQAPLERLQARLDAIPSPEQPGLSRRWFIVAAAAALFAGGVLADRAFLGWQATRSNHGSLPARNAATKRQPISGHDAAPELERKAKLSKAASAHERS</sequence>
<dbReference type="Proteomes" id="UP001605918">
    <property type="component" value="Unassembled WGS sequence"/>
</dbReference>
<protein>
    <recommendedName>
        <fullName evidence="4">Anti-sigma factor</fullName>
    </recommendedName>
</protein>
<gene>
    <name evidence="2" type="ORF">ACGSLL_01950</name>
</gene>
<dbReference type="RefSeq" id="WP_394502630.1">
    <property type="nucleotide sequence ID" value="NZ_JBIEIL010000001.1"/>
</dbReference>
<proteinExistence type="predicted"/>
<feature type="region of interest" description="Disordered" evidence="1">
    <location>
        <begin position="115"/>
        <end position="154"/>
    </location>
</feature>
<evidence type="ECO:0000313" key="2">
    <source>
        <dbReference type="EMBL" id="MFG6203102.1"/>
    </source>
</evidence>
<evidence type="ECO:0000313" key="3">
    <source>
        <dbReference type="Proteomes" id="UP001605918"/>
    </source>
</evidence>
<evidence type="ECO:0008006" key="4">
    <source>
        <dbReference type="Google" id="ProtNLM"/>
    </source>
</evidence>
<comment type="caution">
    <text evidence="2">The sequence shown here is derived from an EMBL/GenBank/DDBJ whole genome shotgun (WGS) entry which is preliminary data.</text>
</comment>
<name>A0ABW7D6F8_9PSED</name>
<organism evidence="2 3">
    <name type="scientific">Pseudomonas retamae</name>
    <dbReference type="NCBI Taxonomy" id="702110"/>
    <lineage>
        <taxon>Bacteria</taxon>
        <taxon>Pseudomonadati</taxon>
        <taxon>Pseudomonadota</taxon>
        <taxon>Gammaproteobacteria</taxon>
        <taxon>Pseudomonadales</taxon>
        <taxon>Pseudomonadaceae</taxon>
        <taxon>Pseudomonas</taxon>
    </lineage>
</organism>
<dbReference type="EMBL" id="JBIEIL010000001">
    <property type="protein sequence ID" value="MFG6203102.1"/>
    <property type="molecule type" value="Genomic_DNA"/>
</dbReference>